<dbReference type="PANTHER" id="PTHR35458:SF8">
    <property type="entry name" value="SLR0650 PROTEIN"/>
    <property type="match status" value="1"/>
</dbReference>
<dbReference type="Gene3D" id="3.40.50.1010">
    <property type="entry name" value="5'-nuclease"/>
    <property type="match status" value="1"/>
</dbReference>
<sequence>METVAIFVDVQNIYYTVKQRYNCHYDYDAFWEQATQGRKLVKAIAYATNKDDEKQLRFQNILKQVGFEVRLKPYVQREDGSAKGDWDVGIALDMAEHAKDVNTVVLASGDGDFSVVVDAIVKKFDVQVEVYGVPKLTASSLIQSASTFIPIDEHLLLSIPRTW</sequence>
<dbReference type="InterPro" id="IPR021139">
    <property type="entry name" value="NYN"/>
</dbReference>
<dbReference type="CDD" id="cd10911">
    <property type="entry name" value="PIN_LabA"/>
    <property type="match status" value="1"/>
</dbReference>
<organism evidence="2">
    <name type="scientific">marine metagenome</name>
    <dbReference type="NCBI Taxonomy" id="408172"/>
    <lineage>
        <taxon>unclassified sequences</taxon>
        <taxon>metagenomes</taxon>
        <taxon>ecological metagenomes</taxon>
    </lineage>
</organism>
<gene>
    <name evidence="2" type="ORF">METZ01_LOCUS298641</name>
</gene>
<accession>A0A382MDK0</accession>
<proteinExistence type="predicted"/>
<dbReference type="InterPro" id="IPR047140">
    <property type="entry name" value="LabA"/>
</dbReference>
<protein>
    <recommendedName>
        <fullName evidence="1">NYN domain-containing protein</fullName>
    </recommendedName>
</protein>
<name>A0A382MDK0_9ZZZZ</name>
<evidence type="ECO:0000259" key="1">
    <source>
        <dbReference type="Pfam" id="PF01936"/>
    </source>
</evidence>
<evidence type="ECO:0000313" key="2">
    <source>
        <dbReference type="EMBL" id="SVC45787.1"/>
    </source>
</evidence>
<dbReference type="GO" id="GO:0004540">
    <property type="term" value="F:RNA nuclease activity"/>
    <property type="evidence" value="ECO:0007669"/>
    <property type="project" value="InterPro"/>
</dbReference>
<reference evidence="2" key="1">
    <citation type="submission" date="2018-05" db="EMBL/GenBank/DDBJ databases">
        <authorList>
            <person name="Lanie J.A."/>
            <person name="Ng W.-L."/>
            <person name="Kazmierczak K.M."/>
            <person name="Andrzejewski T.M."/>
            <person name="Davidsen T.M."/>
            <person name="Wayne K.J."/>
            <person name="Tettelin H."/>
            <person name="Glass J.I."/>
            <person name="Rusch D."/>
            <person name="Podicherti R."/>
            <person name="Tsui H.-C.T."/>
            <person name="Winkler M.E."/>
        </authorList>
    </citation>
    <scope>NUCLEOTIDE SEQUENCE</scope>
</reference>
<dbReference type="AlphaFoldDB" id="A0A382MDK0"/>
<dbReference type="EMBL" id="UINC01092314">
    <property type="protein sequence ID" value="SVC45787.1"/>
    <property type="molecule type" value="Genomic_DNA"/>
</dbReference>
<dbReference type="Pfam" id="PF01936">
    <property type="entry name" value="NYN"/>
    <property type="match status" value="1"/>
</dbReference>
<feature type="domain" description="NYN" evidence="1">
    <location>
        <begin position="4"/>
        <end position="152"/>
    </location>
</feature>
<dbReference type="PANTHER" id="PTHR35458">
    <property type="entry name" value="SLR0755 PROTEIN"/>
    <property type="match status" value="1"/>
</dbReference>